<comment type="caution">
    <text evidence="2">The sequence shown here is derived from an EMBL/GenBank/DDBJ whole genome shotgun (WGS) entry which is preliminary data.</text>
</comment>
<protein>
    <recommendedName>
        <fullName evidence="3">PsbP C-terminal domain-containing protein</fullName>
    </recommendedName>
</protein>
<gene>
    <name evidence="2" type="ORF">ACD_78C00342G0001</name>
</gene>
<evidence type="ECO:0000256" key="1">
    <source>
        <dbReference type="SAM" id="SignalP"/>
    </source>
</evidence>
<dbReference type="PROSITE" id="PS51257">
    <property type="entry name" value="PROKAR_LIPOPROTEIN"/>
    <property type="match status" value="1"/>
</dbReference>
<accession>K1XXE7</accession>
<evidence type="ECO:0008006" key="3">
    <source>
        <dbReference type="Google" id="ProtNLM"/>
    </source>
</evidence>
<keyword evidence="1" id="KW-0732">Signal</keyword>
<feature type="signal peptide" evidence="1">
    <location>
        <begin position="1"/>
        <end position="20"/>
    </location>
</feature>
<feature type="chain" id="PRO_5023031479" description="PsbP C-terminal domain-containing protein" evidence="1">
    <location>
        <begin position="21"/>
        <end position="179"/>
    </location>
</feature>
<name>K1XXE7_9BACT</name>
<dbReference type="EMBL" id="AMFJ01034342">
    <property type="protein sequence ID" value="EKD29601.1"/>
    <property type="molecule type" value="Genomic_DNA"/>
</dbReference>
<dbReference type="AlphaFoldDB" id="K1XXE7"/>
<evidence type="ECO:0000313" key="2">
    <source>
        <dbReference type="EMBL" id="EKD29601.1"/>
    </source>
</evidence>
<sequence length="179" mass="19489">MNKIIVLCSVFLLVSCGTSTDTSLSTTPFAGEGFSINIPNTWIAVDKAALPATKNGTVGLALTSADIVSGYSNNMSIIKEKMTEKMSSKKYSVVNYALTTGAYKEFVKLDEKTITFGDNDESNLYIFEAKYNLNTPKQKFIQTAKICGDTVYLITFGLGLTTGATTKYEDLIKTFTCTK</sequence>
<reference evidence="2" key="1">
    <citation type="journal article" date="2012" name="Science">
        <title>Fermentation, hydrogen, and sulfur metabolism in multiple uncultivated bacterial phyla.</title>
        <authorList>
            <person name="Wrighton K.C."/>
            <person name="Thomas B.C."/>
            <person name="Sharon I."/>
            <person name="Miller C.S."/>
            <person name="Castelle C.J."/>
            <person name="VerBerkmoes N.C."/>
            <person name="Wilkins M.J."/>
            <person name="Hettich R.L."/>
            <person name="Lipton M.S."/>
            <person name="Williams K.H."/>
            <person name="Long P.E."/>
            <person name="Banfield J.F."/>
        </authorList>
    </citation>
    <scope>NUCLEOTIDE SEQUENCE [LARGE SCALE GENOMIC DNA]</scope>
</reference>
<proteinExistence type="predicted"/>
<organism evidence="2">
    <name type="scientific">uncultured bacterium</name>
    <name type="common">gcode 4</name>
    <dbReference type="NCBI Taxonomy" id="1234023"/>
    <lineage>
        <taxon>Bacteria</taxon>
        <taxon>environmental samples</taxon>
    </lineage>
</organism>